<dbReference type="Proteomes" id="UP000231553">
    <property type="component" value="Unassembled WGS sequence"/>
</dbReference>
<name>A0A2M8IUX6_9RHOB</name>
<sequence>MRGFLSGAIWGLVVSAVALSALSLLSPVAPRPDVDSESPIAEAPADPGAADSGVAPSDPDRAVGDSTPAAPEIPPGEVTQPEAGRETARLPEVSPIP</sequence>
<dbReference type="AlphaFoldDB" id="A0A2M8IUX6"/>
<proteinExistence type="predicted"/>
<reference evidence="2 3" key="1">
    <citation type="journal article" date="2018" name="Int. J. Syst. Evol. Microbiol.">
        <title>Pseudooceanicola lipolyticus sp. nov., a marine alphaproteobacterium, reclassification of Oceanicola flagellatus as Pseudooceanicola flagellatus comb. nov. and emended description of the genus Pseudooceanicola.</title>
        <authorList>
            <person name="Huang M.-M."/>
            <person name="Guo L.-L."/>
            <person name="Wu Y.-H."/>
            <person name="Lai Q.-L."/>
            <person name="Shao Z.-Z."/>
            <person name="Wang C.-S."/>
            <person name="Wu M."/>
            <person name="Xu X.-W."/>
        </authorList>
    </citation>
    <scope>NUCLEOTIDE SEQUENCE [LARGE SCALE GENOMIC DNA]</scope>
    <source>
        <strain evidence="2 3">157</strain>
    </source>
</reference>
<evidence type="ECO:0000313" key="3">
    <source>
        <dbReference type="Proteomes" id="UP000231553"/>
    </source>
</evidence>
<feature type="region of interest" description="Disordered" evidence="1">
    <location>
        <begin position="28"/>
        <end position="97"/>
    </location>
</feature>
<comment type="caution">
    <text evidence="2">The sequence shown here is derived from an EMBL/GenBank/DDBJ whole genome shotgun (WGS) entry which is preliminary data.</text>
</comment>
<dbReference type="EMBL" id="PGTB01000200">
    <property type="protein sequence ID" value="PJE34322.1"/>
    <property type="molecule type" value="Genomic_DNA"/>
</dbReference>
<accession>A0A2M8IUX6</accession>
<keyword evidence="3" id="KW-1185">Reference proteome</keyword>
<evidence type="ECO:0000256" key="1">
    <source>
        <dbReference type="SAM" id="MobiDB-lite"/>
    </source>
</evidence>
<protein>
    <submittedName>
        <fullName evidence="2">Uncharacterized protein</fullName>
    </submittedName>
</protein>
<feature type="non-terminal residue" evidence="2">
    <location>
        <position position="97"/>
    </location>
</feature>
<organism evidence="2 3">
    <name type="scientific">Pseudooceanicola lipolyticus</name>
    <dbReference type="NCBI Taxonomy" id="2029104"/>
    <lineage>
        <taxon>Bacteria</taxon>
        <taxon>Pseudomonadati</taxon>
        <taxon>Pseudomonadota</taxon>
        <taxon>Alphaproteobacteria</taxon>
        <taxon>Rhodobacterales</taxon>
        <taxon>Paracoccaceae</taxon>
        <taxon>Pseudooceanicola</taxon>
    </lineage>
</organism>
<gene>
    <name evidence="2" type="ORF">CVM52_22930</name>
</gene>
<evidence type="ECO:0000313" key="2">
    <source>
        <dbReference type="EMBL" id="PJE34322.1"/>
    </source>
</evidence>